<feature type="transmembrane region" description="Helical" evidence="6">
    <location>
        <begin position="345"/>
        <end position="368"/>
    </location>
</feature>
<dbReference type="EMBL" id="AGXS01000023">
    <property type="protein sequence ID" value="EIY46625.1"/>
    <property type="molecule type" value="Genomic_DNA"/>
</dbReference>
<keyword evidence="8" id="KW-1185">Reference proteome</keyword>
<evidence type="ECO:0000256" key="5">
    <source>
        <dbReference type="ARBA" id="ARBA00023136"/>
    </source>
</evidence>
<feature type="transmembrane region" description="Helical" evidence="6">
    <location>
        <begin position="304"/>
        <end position="325"/>
    </location>
</feature>
<keyword evidence="3 6" id="KW-0812">Transmembrane</keyword>
<name>I8X6X9_9BACE</name>
<gene>
    <name evidence="7" type="ORF">HMPREF1068_03393</name>
</gene>
<proteinExistence type="predicted"/>
<evidence type="ECO:0000256" key="1">
    <source>
        <dbReference type="ARBA" id="ARBA00004651"/>
    </source>
</evidence>
<dbReference type="InterPro" id="IPR050833">
    <property type="entry name" value="Poly_Biosynth_Transport"/>
</dbReference>
<organism evidence="7 8">
    <name type="scientific">Bacteroides nordii CL02T12C05</name>
    <dbReference type="NCBI Taxonomy" id="997884"/>
    <lineage>
        <taxon>Bacteria</taxon>
        <taxon>Pseudomonadati</taxon>
        <taxon>Bacteroidota</taxon>
        <taxon>Bacteroidia</taxon>
        <taxon>Bacteroidales</taxon>
        <taxon>Bacteroidaceae</taxon>
        <taxon>Bacteroides</taxon>
    </lineage>
</organism>
<comment type="subcellular location">
    <subcellularLocation>
        <location evidence="1">Cell membrane</location>
        <topology evidence="1">Multi-pass membrane protein</topology>
    </subcellularLocation>
</comment>
<evidence type="ECO:0000313" key="7">
    <source>
        <dbReference type="EMBL" id="EIY46625.1"/>
    </source>
</evidence>
<evidence type="ECO:0000313" key="8">
    <source>
        <dbReference type="Proteomes" id="UP000003089"/>
    </source>
</evidence>
<comment type="caution">
    <text evidence="7">The sequence shown here is derived from an EMBL/GenBank/DDBJ whole genome shotgun (WGS) entry which is preliminary data.</text>
</comment>
<keyword evidence="2" id="KW-1003">Cell membrane</keyword>
<dbReference type="Proteomes" id="UP000003089">
    <property type="component" value="Unassembled WGS sequence"/>
</dbReference>
<feature type="transmembrane region" description="Helical" evidence="6">
    <location>
        <begin position="12"/>
        <end position="36"/>
    </location>
</feature>
<keyword evidence="5 6" id="KW-0472">Membrane</keyword>
<feature type="transmembrane region" description="Helical" evidence="6">
    <location>
        <begin position="402"/>
        <end position="422"/>
    </location>
</feature>
<feature type="transmembrane region" description="Helical" evidence="6">
    <location>
        <begin position="42"/>
        <end position="62"/>
    </location>
</feature>
<dbReference type="eggNOG" id="COG2244">
    <property type="taxonomic scope" value="Bacteria"/>
</dbReference>
<accession>I8X6X9</accession>
<reference evidence="7 8" key="1">
    <citation type="submission" date="2012-02" db="EMBL/GenBank/DDBJ databases">
        <title>The Genome Sequence of Bacteroides nordii CL02T12C05.</title>
        <authorList>
            <consortium name="The Broad Institute Genome Sequencing Platform"/>
            <person name="Earl A."/>
            <person name="Ward D."/>
            <person name="Feldgarden M."/>
            <person name="Gevers D."/>
            <person name="Zitomersky N.L."/>
            <person name="Coyne M.J."/>
            <person name="Comstock L.E."/>
            <person name="Young S.K."/>
            <person name="Zeng Q."/>
            <person name="Gargeya S."/>
            <person name="Fitzgerald M."/>
            <person name="Haas B."/>
            <person name="Abouelleil A."/>
            <person name="Alvarado L."/>
            <person name="Arachchi H.M."/>
            <person name="Berlin A."/>
            <person name="Chapman S.B."/>
            <person name="Gearin G."/>
            <person name="Goldberg J."/>
            <person name="Griggs A."/>
            <person name="Gujja S."/>
            <person name="Hansen M."/>
            <person name="Heiman D."/>
            <person name="Howarth C."/>
            <person name="Larimer J."/>
            <person name="Lui A."/>
            <person name="MacDonald P.J.P."/>
            <person name="McCowen C."/>
            <person name="Montmayeur A."/>
            <person name="Murphy C."/>
            <person name="Neiman D."/>
            <person name="Pearson M."/>
            <person name="Priest M."/>
            <person name="Roberts A."/>
            <person name="Saif S."/>
            <person name="Shea T."/>
            <person name="Sisk P."/>
            <person name="Stolte C."/>
            <person name="Sykes S."/>
            <person name="Wortman J."/>
            <person name="Nusbaum C."/>
            <person name="Birren B."/>
        </authorList>
    </citation>
    <scope>NUCLEOTIDE SEQUENCE [LARGE SCALE GENOMIC DNA]</scope>
    <source>
        <strain evidence="7 8">CL02T12C05</strain>
    </source>
</reference>
<protein>
    <recommendedName>
        <fullName evidence="9">Polysaccharide biosynthesis protein C-terminal domain-containing protein</fullName>
    </recommendedName>
</protein>
<feature type="transmembrane region" description="Helical" evidence="6">
    <location>
        <begin position="157"/>
        <end position="178"/>
    </location>
</feature>
<feature type="transmembrane region" description="Helical" evidence="6">
    <location>
        <begin position="467"/>
        <end position="488"/>
    </location>
</feature>
<sequence>MGNKGRILKNTFFLYIRLVVVLLVGIYTTKIILSALGFDDFGIYNVVGGLVTTFTILTSSLSNACSRFITYEMGKQSGNRLNLMFSTSLMIMAILSLILVVFVETIGLWYLNTYMNITPDRLYAANWCLQFSLFTLIAQLFAVPYNASIIAHEKMGIFAYISIVDVLLKLIIVYLLQVSTFDKLIFYSFLLFLVSLLMLGIYMLYCTRNFYETHFRLIYDKAVIKDMFGYASWNFLGDSSILARTQGIDLVMNYFYGSVINASRGISVKISTMATGFVSNFLLAIRPQILQNLAQKKYDELYDLIFYGTRFSYYLVLIISIPIILEAPFVLKLWLNEYPPYTVEFVRLTFVGTLLESLTGTVVIAIVGCRDIKKYMIAIFFVSICTALPFCLLFSSLGLSPVFAFISSLFPVLFGIGIKVIYAKKMFNFPIGYFLRKVVMRLLVVTFLSLLLPLLLYVTLFHNSYRLVAVLFLGMPYVAFIIYLLGLTGNEKKQLYHRFFHKRKI</sequence>
<dbReference type="PANTHER" id="PTHR30250">
    <property type="entry name" value="PST FAMILY PREDICTED COLANIC ACID TRANSPORTER"/>
    <property type="match status" value="1"/>
</dbReference>
<evidence type="ECO:0000256" key="6">
    <source>
        <dbReference type="SAM" id="Phobius"/>
    </source>
</evidence>
<dbReference type="GO" id="GO:0005886">
    <property type="term" value="C:plasma membrane"/>
    <property type="evidence" value="ECO:0007669"/>
    <property type="project" value="UniProtKB-SubCell"/>
</dbReference>
<dbReference type="HOGENOM" id="CLU_040798_1_0_10"/>
<keyword evidence="4 6" id="KW-1133">Transmembrane helix</keyword>
<feature type="transmembrane region" description="Helical" evidence="6">
    <location>
        <begin position="83"/>
        <end position="111"/>
    </location>
</feature>
<feature type="transmembrane region" description="Helical" evidence="6">
    <location>
        <begin position="442"/>
        <end position="461"/>
    </location>
</feature>
<dbReference type="PANTHER" id="PTHR30250:SF26">
    <property type="entry name" value="PSMA PROTEIN"/>
    <property type="match status" value="1"/>
</dbReference>
<feature type="transmembrane region" description="Helical" evidence="6">
    <location>
        <begin position="123"/>
        <end position="145"/>
    </location>
</feature>
<dbReference type="RefSeq" id="WP_007486620.1">
    <property type="nucleotide sequence ID" value="NZ_JH724315.1"/>
</dbReference>
<dbReference type="AlphaFoldDB" id="I8X6X9"/>
<evidence type="ECO:0000256" key="2">
    <source>
        <dbReference type="ARBA" id="ARBA00022475"/>
    </source>
</evidence>
<evidence type="ECO:0000256" key="3">
    <source>
        <dbReference type="ARBA" id="ARBA00022692"/>
    </source>
</evidence>
<evidence type="ECO:0008006" key="9">
    <source>
        <dbReference type="Google" id="ProtNLM"/>
    </source>
</evidence>
<dbReference type="PATRIC" id="fig|997884.3.peg.3481"/>
<feature type="transmembrane region" description="Helical" evidence="6">
    <location>
        <begin position="184"/>
        <end position="205"/>
    </location>
</feature>
<feature type="transmembrane region" description="Helical" evidence="6">
    <location>
        <begin position="375"/>
        <end position="396"/>
    </location>
</feature>
<evidence type="ECO:0000256" key="4">
    <source>
        <dbReference type="ARBA" id="ARBA00022989"/>
    </source>
</evidence>
<dbReference type="STRING" id="997884.HMPREF1068_03393"/>